<dbReference type="GO" id="GO:0051539">
    <property type="term" value="F:4 iron, 4 sulfur cluster binding"/>
    <property type="evidence" value="ECO:0007669"/>
    <property type="project" value="UniProtKB-KW"/>
</dbReference>
<evidence type="ECO:0000256" key="7">
    <source>
        <dbReference type="ARBA" id="ARBA00022691"/>
    </source>
</evidence>
<dbReference type="InterPro" id="IPR050105">
    <property type="entry name" value="MoCo_biosynth_MoaA/MoaC"/>
</dbReference>
<evidence type="ECO:0000256" key="13">
    <source>
        <dbReference type="ARBA" id="ARBA00023134"/>
    </source>
</evidence>
<evidence type="ECO:0000256" key="2">
    <source>
        <dbReference type="ARBA" id="ARBA00001966"/>
    </source>
</evidence>
<comment type="pathway">
    <text evidence="3">Cofactor biosynthesis; molybdopterin biosynthesis.</text>
</comment>
<evidence type="ECO:0000256" key="14">
    <source>
        <dbReference type="ARBA" id="ARBA00023150"/>
    </source>
</evidence>
<comment type="similarity">
    <text evidence="4">In the C-terminal section; belongs to the MoaC family.</text>
</comment>
<dbReference type="InterPro" id="IPR010505">
    <property type="entry name" value="MoaA_twitch"/>
</dbReference>
<dbReference type="CDD" id="cd21117">
    <property type="entry name" value="Twitch_MoaA"/>
    <property type="match status" value="1"/>
</dbReference>
<dbReference type="InterPro" id="IPR007197">
    <property type="entry name" value="rSAM"/>
</dbReference>
<organism evidence="19 20">
    <name type="scientific">Peltaster fructicola</name>
    <dbReference type="NCBI Taxonomy" id="286661"/>
    <lineage>
        <taxon>Eukaryota</taxon>
        <taxon>Fungi</taxon>
        <taxon>Dikarya</taxon>
        <taxon>Ascomycota</taxon>
        <taxon>Pezizomycotina</taxon>
        <taxon>Dothideomycetes</taxon>
        <taxon>Dothideomycetes incertae sedis</taxon>
        <taxon>Peltaster</taxon>
    </lineage>
</organism>
<evidence type="ECO:0000256" key="11">
    <source>
        <dbReference type="ARBA" id="ARBA00023014"/>
    </source>
</evidence>
<evidence type="ECO:0000256" key="15">
    <source>
        <dbReference type="ARBA" id="ARBA00023239"/>
    </source>
</evidence>
<evidence type="ECO:0000313" key="19">
    <source>
        <dbReference type="EMBL" id="QIW95960.1"/>
    </source>
</evidence>
<evidence type="ECO:0000256" key="12">
    <source>
        <dbReference type="ARBA" id="ARBA00023128"/>
    </source>
</evidence>
<dbReference type="InterPro" id="IPR036522">
    <property type="entry name" value="MoaC_sf"/>
</dbReference>
<name>A0A6H0XMU1_9PEZI</name>
<dbReference type="Pfam" id="PF04055">
    <property type="entry name" value="Radical_SAM"/>
    <property type="match status" value="1"/>
</dbReference>
<dbReference type="SFLD" id="SFLDS00029">
    <property type="entry name" value="Radical_SAM"/>
    <property type="match status" value="1"/>
</dbReference>
<dbReference type="NCBIfam" id="TIGR02666">
    <property type="entry name" value="moaA"/>
    <property type="match status" value="1"/>
</dbReference>
<evidence type="ECO:0000256" key="17">
    <source>
        <dbReference type="SAM" id="MobiDB-lite"/>
    </source>
</evidence>
<dbReference type="PROSITE" id="PS01305">
    <property type="entry name" value="MOAA_NIFB_PQQE"/>
    <property type="match status" value="1"/>
</dbReference>
<dbReference type="GO" id="GO:0006777">
    <property type="term" value="P:Mo-molybdopterin cofactor biosynthetic process"/>
    <property type="evidence" value="ECO:0007669"/>
    <property type="project" value="UniProtKB-KW"/>
</dbReference>
<keyword evidence="9" id="KW-0547">Nucleotide-binding</keyword>
<dbReference type="SFLD" id="SFLDG01067">
    <property type="entry name" value="SPASM/twitch_domain_containing"/>
    <property type="match status" value="1"/>
</dbReference>
<keyword evidence="15" id="KW-0456">Lyase</keyword>
<dbReference type="Proteomes" id="UP000503462">
    <property type="component" value="Chromosome 1"/>
</dbReference>
<keyword evidence="13" id="KW-0342">GTP-binding</keyword>
<dbReference type="GO" id="GO:0061798">
    <property type="term" value="F:GTP 3',8'-cyclase activity"/>
    <property type="evidence" value="ECO:0007669"/>
    <property type="project" value="UniProtKB-EC"/>
</dbReference>
<dbReference type="EMBL" id="CP051139">
    <property type="protein sequence ID" value="QIW95960.1"/>
    <property type="molecule type" value="Genomic_DNA"/>
</dbReference>
<dbReference type="GO" id="GO:0046872">
    <property type="term" value="F:metal ion binding"/>
    <property type="evidence" value="ECO:0007669"/>
    <property type="project" value="UniProtKB-KW"/>
</dbReference>
<dbReference type="InterPro" id="IPR023045">
    <property type="entry name" value="MoaC"/>
</dbReference>
<dbReference type="Gene3D" id="3.20.20.70">
    <property type="entry name" value="Aldolase class I"/>
    <property type="match status" value="1"/>
</dbReference>
<dbReference type="InterPro" id="IPR058240">
    <property type="entry name" value="rSAM_sf"/>
</dbReference>
<comment type="cofactor">
    <cofactor evidence="2">
        <name>[4Fe-4S] cluster</name>
        <dbReference type="ChEBI" id="CHEBI:49883"/>
    </cofactor>
</comment>
<dbReference type="InterPro" id="IPR013483">
    <property type="entry name" value="MoaA"/>
</dbReference>
<dbReference type="SMART" id="SM00729">
    <property type="entry name" value="Elp3"/>
    <property type="match status" value="1"/>
</dbReference>
<evidence type="ECO:0000256" key="8">
    <source>
        <dbReference type="ARBA" id="ARBA00022723"/>
    </source>
</evidence>
<dbReference type="PROSITE" id="PS51918">
    <property type="entry name" value="RADICAL_SAM"/>
    <property type="match status" value="1"/>
</dbReference>
<evidence type="ECO:0000256" key="10">
    <source>
        <dbReference type="ARBA" id="ARBA00023004"/>
    </source>
</evidence>
<feature type="region of interest" description="Disordered" evidence="17">
    <location>
        <begin position="540"/>
        <end position="662"/>
    </location>
</feature>
<feature type="region of interest" description="Disordered" evidence="17">
    <location>
        <begin position="702"/>
        <end position="721"/>
    </location>
</feature>
<evidence type="ECO:0000256" key="5">
    <source>
        <dbReference type="ARBA" id="ARBA00009862"/>
    </source>
</evidence>
<evidence type="ECO:0000256" key="16">
    <source>
        <dbReference type="ARBA" id="ARBA00048697"/>
    </source>
</evidence>
<keyword evidence="20" id="KW-1185">Reference proteome</keyword>
<dbReference type="PANTHER" id="PTHR22960:SF0">
    <property type="entry name" value="MOLYBDENUM COFACTOR BIOSYNTHESIS PROTEIN 1"/>
    <property type="match status" value="1"/>
</dbReference>
<sequence>MSSASRVRHATRRPLRVATSSYLVPRRAITTATQGSRSVPVDILESYDVPHAASTESNNFDRQHDYLRISLTERCNLRCLYCMPEEGIDLSPNRDILTTPEIHYLSTLFVNQGVTKIRLTGGEPTVRKDILPLMRKLGDLRRDGLKELALTTNGISLHRKLDHMVESGLTGVNISLDTLDPFQFQLLTRRQGFNAVMRSIDRVKEMNKAGAGIRLKINCVVMRGLNDHQVLPFVEMTKTEDLEVRFIEYMPFGGNKWSENKMMSYADMLANIRQTYPTLTRLKDARNDTSKTWHIPGFAGRIGFITSMTHNFCGTCNRLRITSDGNLKVCLHGNTEVSLRDLLRKDNSGEPMDEAAFEAVSQVESGVRDGQLLEVIGAAVKRKKAKHAGMGPDSRLYADYLSPSINRSSLTQMVDERARTTLHRAPSTTALARLVPTHLLPQIPYAQQRHFYSTRPDSPIPFQSLRDLLPRTDPDRFGPGSIYGPTLVDPEQDTLIDHEHIAGTQEIDQSPQSRNNHDYMVGEDAMIPADSKQSLLSNQSRIDEHTGPVQGTRSRSHGQRLPYSSVSLQDLSTYRAQSQPTDTEGTPPVQKTSGTSAITPNSGAHHVKLQGQPTHDTQSQSSRGKPSKPAARSTKRQVNKLEVPDSLGNNERLPAVDTPEQETSAVGFGLEDTQLHNERSASIPVQQLKQSARAALHDPELLEDDSSAPSRPDEQKAAAPSLTHVNAKGEAHMVDVGAKTATKRIAVALANVMFGNTRSRRLVTEDTNKKGDVLGAARIAGIMAAKRTSDLIPLCHPISISKVEIDLSMTRSKLGPPWLQVTARVECVGPTGVEMEALTAVSVAALTVYDMCKAVDKGMTVRGTRLLYKSGGNSGVYVTASAAEHMRSDDPPSWAHGLPIPEAEPRSKDSTR</sequence>
<comment type="catalytic activity">
    <reaction evidence="1">
        <text>(8S)-3',8-cyclo-7,8-dihydroguanosine 5'-triphosphate = cyclic pyranopterin phosphate + diphosphate</text>
        <dbReference type="Rhea" id="RHEA:49580"/>
        <dbReference type="ChEBI" id="CHEBI:33019"/>
        <dbReference type="ChEBI" id="CHEBI:59648"/>
        <dbReference type="ChEBI" id="CHEBI:131766"/>
        <dbReference type="EC" id="4.6.1.17"/>
    </reaction>
</comment>
<dbReference type="InterPro" id="IPR000385">
    <property type="entry name" value="MoaA_NifB_PqqE_Fe-S-bd_CS"/>
</dbReference>
<dbReference type="GO" id="GO:0005525">
    <property type="term" value="F:GTP binding"/>
    <property type="evidence" value="ECO:0007669"/>
    <property type="project" value="UniProtKB-KW"/>
</dbReference>
<dbReference type="SFLD" id="SFLDG01383">
    <property type="entry name" value="cyclic_pyranopterin_phosphate"/>
    <property type="match status" value="1"/>
</dbReference>
<dbReference type="CDD" id="cd01335">
    <property type="entry name" value="Radical_SAM"/>
    <property type="match status" value="1"/>
</dbReference>
<dbReference type="NCBIfam" id="NF006870">
    <property type="entry name" value="PRK09364.1"/>
    <property type="match status" value="1"/>
</dbReference>
<evidence type="ECO:0000256" key="4">
    <source>
        <dbReference type="ARBA" id="ARBA00008484"/>
    </source>
</evidence>
<accession>A0A6H0XMU1</accession>
<feature type="compositionally biased region" description="Basic and acidic residues" evidence="17">
    <location>
        <begin position="903"/>
        <end position="912"/>
    </location>
</feature>
<evidence type="ECO:0000256" key="9">
    <source>
        <dbReference type="ARBA" id="ARBA00022741"/>
    </source>
</evidence>
<feature type="compositionally biased region" description="Polar residues" evidence="17">
    <location>
        <begin position="611"/>
        <end position="624"/>
    </location>
</feature>
<keyword evidence="8" id="KW-0479">Metal-binding</keyword>
<keyword evidence="7" id="KW-0949">S-adenosyl-L-methionine</keyword>
<dbReference type="UniPathway" id="UPA00344"/>
<dbReference type="InterPro" id="IPR040064">
    <property type="entry name" value="MoaA-like"/>
</dbReference>
<keyword evidence="10" id="KW-0408">Iron</keyword>
<dbReference type="Gene3D" id="3.30.70.640">
    <property type="entry name" value="Molybdopterin cofactor biosynthesis C (MoaC) domain"/>
    <property type="match status" value="1"/>
</dbReference>
<evidence type="ECO:0000259" key="18">
    <source>
        <dbReference type="PROSITE" id="PS51918"/>
    </source>
</evidence>
<comment type="catalytic activity">
    <reaction evidence="16">
        <text>GTP + AH2 + S-adenosyl-L-methionine = (8S)-3',8-cyclo-7,8-dihydroguanosine 5'-triphosphate + 5'-deoxyadenosine + L-methionine + A + H(+)</text>
        <dbReference type="Rhea" id="RHEA:49576"/>
        <dbReference type="ChEBI" id="CHEBI:13193"/>
        <dbReference type="ChEBI" id="CHEBI:15378"/>
        <dbReference type="ChEBI" id="CHEBI:17319"/>
        <dbReference type="ChEBI" id="CHEBI:17499"/>
        <dbReference type="ChEBI" id="CHEBI:37565"/>
        <dbReference type="ChEBI" id="CHEBI:57844"/>
        <dbReference type="ChEBI" id="CHEBI:59789"/>
        <dbReference type="ChEBI" id="CHEBI:131766"/>
        <dbReference type="EC" id="4.1.99.22"/>
    </reaction>
</comment>
<dbReference type="InterPro" id="IPR006638">
    <property type="entry name" value="Elp3/MiaA/NifB-like_rSAM"/>
</dbReference>
<protein>
    <recommendedName>
        <fullName evidence="18">Radical SAM core domain-containing protein</fullName>
    </recommendedName>
</protein>
<dbReference type="SFLD" id="SFLDG01386">
    <property type="entry name" value="main_SPASM_domain-containing"/>
    <property type="match status" value="1"/>
</dbReference>
<evidence type="ECO:0000256" key="6">
    <source>
        <dbReference type="ARBA" id="ARBA00022485"/>
    </source>
</evidence>
<dbReference type="Pfam" id="PF01967">
    <property type="entry name" value="MoaC"/>
    <property type="match status" value="1"/>
</dbReference>
<dbReference type="NCBIfam" id="TIGR00581">
    <property type="entry name" value="moaC"/>
    <property type="match status" value="1"/>
</dbReference>
<dbReference type="InterPro" id="IPR013785">
    <property type="entry name" value="Aldolase_TIM"/>
</dbReference>
<dbReference type="SUPFAM" id="SSF55040">
    <property type="entry name" value="Molybdenum cofactor biosynthesis protein C, MoaC"/>
    <property type="match status" value="1"/>
</dbReference>
<evidence type="ECO:0000313" key="20">
    <source>
        <dbReference type="Proteomes" id="UP000503462"/>
    </source>
</evidence>
<dbReference type="GO" id="GO:0061799">
    <property type="term" value="F:cyclic pyranopterin monophosphate synthase activity"/>
    <property type="evidence" value="ECO:0007669"/>
    <property type="project" value="UniProtKB-EC"/>
</dbReference>
<dbReference type="CDD" id="cd01420">
    <property type="entry name" value="MoaC_PE"/>
    <property type="match status" value="1"/>
</dbReference>
<keyword evidence="14" id="KW-0501">Molybdenum cofactor biosynthesis</keyword>
<feature type="compositionally biased region" description="Polar residues" evidence="17">
    <location>
        <begin position="562"/>
        <end position="602"/>
    </location>
</feature>
<keyword evidence="6" id="KW-0004">4Fe-4S</keyword>
<dbReference type="PANTHER" id="PTHR22960">
    <property type="entry name" value="MOLYBDOPTERIN COFACTOR SYNTHESIS PROTEIN A"/>
    <property type="match status" value="1"/>
</dbReference>
<comment type="similarity">
    <text evidence="5">In the N-terminal section; belongs to the radical SAM superfamily. MoaA family.</text>
</comment>
<gene>
    <name evidence="19" type="ORF">AMS68_001478</name>
</gene>
<dbReference type="AlphaFoldDB" id="A0A6H0XMU1"/>
<keyword evidence="11" id="KW-0411">Iron-sulfur</keyword>
<dbReference type="SUPFAM" id="SSF102114">
    <property type="entry name" value="Radical SAM enzymes"/>
    <property type="match status" value="1"/>
</dbReference>
<dbReference type="InterPro" id="IPR002820">
    <property type="entry name" value="Mopterin_CF_biosynth-C_dom"/>
</dbReference>
<dbReference type="OrthoDB" id="429626at2759"/>
<evidence type="ECO:0000256" key="1">
    <source>
        <dbReference type="ARBA" id="ARBA00001637"/>
    </source>
</evidence>
<proteinExistence type="inferred from homology"/>
<evidence type="ECO:0000256" key="3">
    <source>
        <dbReference type="ARBA" id="ARBA00005046"/>
    </source>
</evidence>
<feature type="region of interest" description="Disordered" evidence="17">
    <location>
        <begin position="886"/>
        <end position="912"/>
    </location>
</feature>
<reference evidence="19 20" key="1">
    <citation type="journal article" date="2016" name="Sci. Rep.">
        <title>Peltaster fructicola genome reveals evolution from an invasive phytopathogen to an ectophytic parasite.</title>
        <authorList>
            <person name="Xu C."/>
            <person name="Chen H."/>
            <person name="Gleason M.L."/>
            <person name="Xu J.R."/>
            <person name="Liu H."/>
            <person name="Zhang R."/>
            <person name="Sun G."/>
        </authorList>
    </citation>
    <scope>NUCLEOTIDE SEQUENCE [LARGE SCALE GENOMIC DNA]</scope>
    <source>
        <strain evidence="19 20">LNHT1506</strain>
    </source>
</reference>
<keyword evidence="12" id="KW-0496">Mitochondrion</keyword>
<feature type="domain" description="Radical SAM core" evidence="18">
    <location>
        <begin position="59"/>
        <end position="287"/>
    </location>
</feature>
<dbReference type="InterPro" id="IPR047594">
    <property type="entry name" value="MoaC_bact/euk"/>
</dbReference>
<dbReference type="Pfam" id="PF06463">
    <property type="entry name" value="Mob_synth_C"/>
    <property type="match status" value="1"/>
</dbReference>
<dbReference type="HAMAP" id="MF_01224_B">
    <property type="entry name" value="MoaC_B"/>
    <property type="match status" value="1"/>
</dbReference>